<comment type="caution">
    <text evidence="1">The sequence shown here is derived from an EMBL/GenBank/DDBJ whole genome shotgun (WGS) entry which is preliminary data.</text>
</comment>
<gene>
    <name evidence="1" type="ORF">TWF506_005946</name>
</gene>
<accession>A0AAN8NKM7</accession>
<sequence length="472" mass="52975">MEAISHSPFLSLPNEIHIEVFKRCQSLGEAVALAATCQQLQSIWKNHQKAVISHICSNCIVAFDDALRAVRAIDMAERQYQVLALQCSGVNVVDAEKPPKRIPIQQLGAFSNPPSPDEITQVLDFKYFIEVALFLAHEEKNIHIFCQQSSSEIRLPVPCERGINPSNAGVSAAKETDFKIYASMYRFFLVSAVLSSVYWEPLFADHPTAAVLRRKLSGPLVTSVHYQPQRSFGEEELSYLRQWACYNKRRASNAQLDEIFGELGDYLVKRGGEEAVWDGTVVSNTQRPSGDRDTQAAGAVQTIMMILGCHELFWCVAQQQLSCAARAVERAPAWLDDIRYKRFPVTFLGIHGALDAWIPKHTADISRHPCIQLLTRPVGLGADGRPLAQVRLLGMFHDLLIYDLRDGSAGSNLPYELGFFEYLLKRKFGLKVRFEWGFSRTAYSRYLAAGTAFRGVEQFRRDVPDILSSCAL</sequence>
<protein>
    <submittedName>
        <fullName evidence="1">Uncharacterized protein</fullName>
    </submittedName>
</protein>
<dbReference type="AlphaFoldDB" id="A0AAN8NKM7"/>
<evidence type="ECO:0000313" key="2">
    <source>
        <dbReference type="Proteomes" id="UP001307849"/>
    </source>
</evidence>
<reference evidence="1 2" key="1">
    <citation type="submission" date="2019-10" db="EMBL/GenBank/DDBJ databases">
        <authorList>
            <person name="Palmer J.M."/>
        </authorList>
    </citation>
    <scope>NUCLEOTIDE SEQUENCE [LARGE SCALE GENOMIC DNA]</scope>
    <source>
        <strain evidence="1 2">TWF506</strain>
    </source>
</reference>
<evidence type="ECO:0000313" key="1">
    <source>
        <dbReference type="EMBL" id="KAK6518811.1"/>
    </source>
</evidence>
<dbReference type="EMBL" id="JAVHJM010000002">
    <property type="protein sequence ID" value="KAK6518811.1"/>
    <property type="molecule type" value="Genomic_DNA"/>
</dbReference>
<keyword evidence="2" id="KW-1185">Reference proteome</keyword>
<organism evidence="1 2">
    <name type="scientific">Arthrobotrys conoides</name>
    <dbReference type="NCBI Taxonomy" id="74498"/>
    <lineage>
        <taxon>Eukaryota</taxon>
        <taxon>Fungi</taxon>
        <taxon>Dikarya</taxon>
        <taxon>Ascomycota</taxon>
        <taxon>Pezizomycotina</taxon>
        <taxon>Orbiliomycetes</taxon>
        <taxon>Orbiliales</taxon>
        <taxon>Orbiliaceae</taxon>
        <taxon>Arthrobotrys</taxon>
    </lineage>
</organism>
<proteinExistence type="predicted"/>
<name>A0AAN8NKM7_9PEZI</name>
<dbReference type="Proteomes" id="UP001307849">
    <property type="component" value="Unassembled WGS sequence"/>
</dbReference>